<evidence type="ECO:0000313" key="1">
    <source>
        <dbReference type="EMBL" id="MCM2563581.1"/>
    </source>
</evidence>
<reference evidence="1" key="1">
    <citation type="submission" date="2022-06" db="EMBL/GenBank/DDBJ databases">
        <title>Lutimaribacter sp. EGI FJ00013, a novel bacterium isolated from a salt lake sediment enrichment.</title>
        <authorList>
            <person name="Gao L."/>
            <person name="Fang B.-Z."/>
            <person name="Li W.-J."/>
        </authorList>
    </citation>
    <scope>NUCLEOTIDE SEQUENCE</scope>
    <source>
        <strain evidence="1">EGI FJ00013</strain>
    </source>
</reference>
<organism evidence="1 2">
    <name type="scientific">Lutimaribacter degradans</name>
    <dbReference type="NCBI Taxonomy" id="2945989"/>
    <lineage>
        <taxon>Bacteria</taxon>
        <taxon>Pseudomonadati</taxon>
        <taxon>Pseudomonadota</taxon>
        <taxon>Alphaproteobacteria</taxon>
        <taxon>Rhodobacterales</taxon>
        <taxon>Roseobacteraceae</taxon>
        <taxon>Lutimaribacter</taxon>
    </lineage>
</organism>
<keyword evidence="1" id="KW-0378">Hydrolase</keyword>
<sequence>MTQAITLRNFLTHHAAPDGLDPDLIFLIEDIASACRVIGNRLRNAAFEGNHGLAGETNVQGEDQKKLDVIADETFARICGNSRRLAALVSEEQEDAVWLKQPEAGDYLLFFDPLDGSSNIDVNLSVGSIFSVCTVAAPGERDILKPGHTQRCAGYAIYGPTMMLVLSVGDGVFGFSCEYGTGDFRLTHPGMSIPEKTAEFAINTSRHRLWDQPVRRYVEECLAGETGPRGRDFNMRWTASMVADVHRILIRGGVFLYPADEGNRAAGGKLRLLYEANPMAFLVEQAGGRATVGRTRILDVMPENHHQRVPVILGSAEEVTRLSDYHAASEKPATAP</sequence>
<protein>
    <submittedName>
        <fullName evidence="1">Class 1 fructose-bisphosphatase</fullName>
        <ecNumber evidence="1">3.1.3.11</ecNumber>
    </submittedName>
</protein>
<dbReference type="Proteomes" id="UP001203036">
    <property type="component" value="Unassembled WGS sequence"/>
</dbReference>
<evidence type="ECO:0000313" key="2">
    <source>
        <dbReference type="Proteomes" id="UP001203036"/>
    </source>
</evidence>
<keyword evidence="2" id="KW-1185">Reference proteome</keyword>
<accession>A0ACC5ZZR4</accession>
<comment type="caution">
    <text evidence="1">The sequence shown here is derived from an EMBL/GenBank/DDBJ whole genome shotgun (WGS) entry which is preliminary data.</text>
</comment>
<gene>
    <name evidence="1" type="ORF">M8744_15600</name>
</gene>
<dbReference type="EMBL" id="JAMQGO010000013">
    <property type="protein sequence ID" value="MCM2563581.1"/>
    <property type="molecule type" value="Genomic_DNA"/>
</dbReference>
<proteinExistence type="predicted"/>
<dbReference type="EC" id="3.1.3.11" evidence="1"/>
<name>A0ACC5ZZR4_9RHOB</name>